<dbReference type="SMART" id="SM00360">
    <property type="entry name" value="RRM"/>
    <property type="match status" value="3"/>
</dbReference>
<reference evidence="6 7" key="1">
    <citation type="journal article" date="2017" name="Nature">
        <title>The Apostasia genome and the evolution of orchids.</title>
        <authorList>
            <person name="Zhang G.Q."/>
            <person name="Liu K.W."/>
            <person name="Li Z."/>
            <person name="Lohaus R."/>
            <person name="Hsiao Y.Y."/>
            <person name="Niu S.C."/>
            <person name="Wang J.Y."/>
            <person name="Lin Y.C."/>
            <person name="Xu Q."/>
            <person name="Chen L.J."/>
            <person name="Yoshida K."/>
            <person name="Fujiwara S."/>
            <person name="Wang Z.W."/>
            <person name="Zhang Y.Q."/>
            <person name="Mitsuda N."/>
            <person name="Wang M."/>
            <person name="Liu G.H."/>
            <person name="Pecoraro L."/>
            <person name="Huang H.X."/>
            <person name="Xiao X.J."/>
            <person name="Lin M."/>
            <person name="Wu X.Y."/>
            <person name="Wu W.L."/>
            <person name="Chen Y.Y."/>
            <person name="Chang S.B."/>
            <person name="Sakamoto S."/>
            <person name="Ohme-Takagi M."/>
            <person name="Yagi M."/>
            <person name="Zeng S.J."/>
            <person name="Shen C.Y."/>
            <person name="Yeh C.M."/>
            <person name="Luo Y.B."/>
            <person name="Tsai W.C."/>
            <person name="Van de Peer Y."/>
            <person name="Liu Z.J."/>
        </authorList>
    </citation>
    <scope>NUCLEOTIDE SEQUENCE [LARGE SCALE GENOMIC DNA]</scope>
    <source>
        <strain evidence="7">cv. Shenzhen</strain>
        <tissue evidence="6">Stem</tissue>
    </source>
</reference>
<dbReference type="GO" id="GO:0003723">
    <property type="term" value="F:RNA binding"/>
    <property type="evidence" value="ECO:0007669"/>
    <property type="project" value="UniProtKB-UniRule"/>
</dbReference>
<feature type="region of interest" description="Disordered" evidence="3">
    <location>
        <begin position="1"/>
        <end position="110"/>
    </location>
</feature>
<keyword evidence="4" id="KW-0472">Membrane</keyword>
<keyword evidence="4" id="KW-0812">Transmembrane</keyword>
<evidence type="ECO:0000256" key="3">
    <source>
        <dbReference type="SAM" id="MobiDB-lite"/>
    </source>
</evidence>
<dbReference type="Pfam" id="PF00076">
    <property type="entry name" value="RRM_1"/>
    <property type="match status" value="3"/>
</dbReference>
<dbReference type="EMBL" id="KZ451950">
    <property type="protein sequence ID" value="PKA58997.1"/>
    <property type="molecule type" value="Genomic_DNA"/>
</dbReference>
<dbReference type="AlphaFoldDB" id="A0A2I0ATZ2"/>
<dbReference type="Proteomes" id="UP000236161">
    <property type="component" value="Unassembled WGS sequence"/>
</dbReference>
<dbReference type="FunFam" id="3.30.70.330:FF:000259">
    <property type="entry name" value="RNA-binding (RRM/RBD/RNP motifs) family protein"/>
    <property type="match status" value="1"/>
</dbReference>
<dbReference type="PROSITE" id="PS50102">
    <property type="entry name" value="RRM"/>
    <property type="match status" value="3"/>
</dbReference>
<feature type="transmembrane region" description="Helical" evidence="4">
    <location>
        <begin position="403"/>
        <end position="423"/>
    </location>
</feature>
<dbReference type="CDD" id="cd00590">
    <property type="entry name" value="RRM_SF"/>
    <property type="match status" value="1"/>
</dbReference>
<dbReference type="STRING" id="1088818.A0A2I0ATZ2"/>
<evidence type="ECO:0000256" key="2">
    <source>
        <dbReference type="PROSITE-ProRule" id="PRU00176"/>
    </source>
</evidence>
<accession>A0A2I0ATZ2</accession>
<dbReference type="Gene3D" id="3.30.70.330">
    <property type="match status" value="3"/>
</dbReference>
<proteinExistence type="predicted"/>
<feature type="compositionally biased region" description="Acidic residues" evidence="3">
    <location>
        <begin position="31"/>
        <end position="60"/>
    </location>
</feature>
<dbReference type="SUPFAM" id="SSF54928">
    <property type="entry name" value="RNA-binding domain, RBD"/>
    <property type="match status" value="2"/>
</dbReference>
<evidence type="ECO:0000256" key="4">
    <source>
        <dbReference type="SAM" id="Phobius"/>
    </source>
</evidence>
<organism evidence="6 7">
    <name type="scientific">Apostasia shenzhenica</name>
    <dbReference type="NCBI Taxonomy" id="1088818"/>
    <lineage>
        <taxon>Eukaryota</taxon>
        <taxon>Viridiplantae</taxon>
        <taxon>Streptophyta</taxon>
        <taxon>Embryophyta</taxon>
        <taxon>Tracheophyta</taxon>
        <taxon>Spermatophyta</taxon>
        <taxon>Magnoliopsida</taxon>
        <taxon>Liliopsida</taxon>
        <taxon>Asparagales</taxon>
        <taxon>Orchidaceae</taxon>
        <taxon>Apostasioideae</taxon>
        <taxon>Apostasia</taxon>
    </lineage>
</organism>
<dbReference type="PANTHER" id="PTHR21245">
    <property type="entry name" value="HETEROGENEOUS NUCLEAR RIBONUCLEOPROTEIN"/>
    <property type="match status" value="1"/>
</dbReference>
<dbReference type="InterPro" id="IPR000504">
    <property type="entry name" value="RRM_dom"/>
</dbReference>
<keyword evidence="1 2" id="KW-0694">RNA-binding</keyword>
<sequence length="426" mass="46962">MLRTTASAQLAVAEPQLNTPVELEETKETMGDDVEYEEIEEEIEEEEEVEEFEEEEEDGDATAGANVNHNSSTAVCVLKDDNDDDEDNDNTDHGDGGDNKGEDSTTHANLLALPPHGSEVYIGGIPSDVSSEELRSFCETVGEVAEVRIITGKDRVYAFVTYITQELAKNAIEILNNTEFKGKKVRCSTSKTKNKLFIGNVPREWAEDDLKNAVSKEGPGVTNVHLMKDPKNSARNRGYAFIEYYNHACAEHSRKKMSTSDFKLDSNVPTVSWADTNSGESSSAAQIKSIYVKNLPKNVTHDQLTKLFEHHGKITKVVLPNTKNGHENRIGFVHFAEKSSTMKALEKTEIYELDGQVIECSLAKPPADKKVETVIDVKKGGLLPNYPFQPGLLGGAYSVLPAGFAQVSFLCIVHILVILEYLIHVG</sequence>
<feature type="compositionally biased region" description="Basic and acidic residues" evidence="3">
    <location>
        <begin position="90"/>
        <end position="105"/>
    </location>
</feature>
<gene>
    <name evidence="6" type="primary">PAB5</name>
    <name evidence="6" type="ORF">AXF42_Ash001090</name>
</gene>
<feature type="compositionally biased region" description="Polar residues" evidence="3">
    <location>
        <begin position="65"/>
        <end position="74"/>
    </location>
</feature>
<evidence type="ECO:0000313" key="6">
    <source>
        <dbReference type="EMBL" id="PKA58997.1"/>
    </source>
</evidence>
<evidence type="ECO:0000313" key="7">
    <source>
        <dbReference type="Proteomes" id="UP000236161"/>
    </source>
</evidence>
<feature type="domain" description="RRM" evidence="5">
    <location>
        <begin position="118"/>
        <end position="192"/>
    </location>
</feature>
<feature type="domain" description="RRM" evidence="5">
    <location>
        <begin position="194"/>
        <end position="276"/>
    </location>
</feature>
<keyword evidence="4" id="KW-1133">Transmembrane helix</keyword>
<dbReference type="OrthoDB" id="3800936at2759"/>
<feature type="domain" description="RRM" evidence="5">
    <location>
        <begin position="288"/>
        <end position="365"/>
    </location>
</feature>
<name>A0A2I0ATZ2_9ASPA</name>
<protein>
    <submittedName>
        <fullName evidence="6">Polyadenylate-binding protein 5</fullName>
    </submittedName>
</protein>
<dbReference type="InterPro" id="IPR035979">
    <property type="entry name" value="RBD_domain_sf"/>
</dbReference>
<keyword evidence="7" id="KW-1185">Reference proteome</keyword>
<evidence type="ECO:0000256" key="1">
    <source>
        <dbReference type="ARBA" id="ARBA00022884"/>
    </source>
</evidence>
<evidence type="ECO:0000259" key="5">
    <source>
        <dbReference type="PROSITE" id="PS50102"/>
    </source>
</evidence>
<dbReference type="InterPro" id="IPR012677">
    <property type="entry name" value="Nucleotide-bd_a/b_plait_sf"/>
</dbReference>